<dbReference type="InterPro" id="IPR002168">
    <property type="entry name" value="Lipase_GDXG_HIS_AS"/>
</dbReference>
<evidence type="ECO:0000259" key="4">
    <source>
        <dbReference type="Pfam" id="PF07859"/>
    </source>
</evidence>
<dbReference type="Pfam" id="PF07859">
    <property type="entry name" value="Abhydrolase_3"/>
    <property type="match status" value="1"/>
</dbReference>
<sequence length="289" mass="31479">MLQKIKTWALRRYYRIISARAWKGQHSTIHWGAVEISSATGQPIHGRLYNASGGAERPLVIYFHGGGWVIGDLQTHHPFCLALSEHADCTVIAIDYRLAPEHAYPAAADDCLTAVRWIADHIADFGPSNGKLVIAGDSAGGNLAACTCLALDGALREQVAGAALIYPAVDHYTAAHASYEERATGQALTRSLMQWFWDTYLAGKAGDERVFPLRASNLAQMPPTLLVTAEFDPLRDEGIAFAEKLGADGVEVDYRHFADAAHGFACSEGPNADHRQLLDMHAQWMRSLG</sequence>
<dbReference type="Proteomes" id="UP000323708">
    <property type="component" value="Unassembled WGS sequence"/>
</dbReference>
<name>A0A5B0WZI8_9GAMM</name>
<dbReference type="SUPFAM" id="SSF53474">
    <property type="entry name" value="alpha/beta-Hydrolases"/>
    <property type="match status" value="1"/>
</dbReference>
<dbReference type="InterPro" id="IPR050300">
    <property type="entry name" value="GDXG_lipolytic_enzyme"/>
</dbReference>
<evidence type="ECO:0000313" key="6">
    <source>
        <dbReference type="Proteomes" id="UP000323708"/>
    </source>
</evidence>
<dbReference type="InterPro" id="IPR033140">
    <property type="entry name" value="Lipase_GDXG_put_SER_AS"/>
</dbReference>
<evidence type="ECO:0000313" key="5">
    <source>
        <dbReference type="EMBL" id="KAA1192490.1"/>
    </source>
</evidence>
<dbReference type="GO" id="GO:0016787">
    <property type="term" value="F:hydrolase activity"/>
    <property type="evidence" value="ECO:0007669"/>
    <property type="project" value="UniProtKB-KW"/>
</dbReference>
<protein>
    <submittedName>
        <fullName evidence="5">Alpha/beta hydrolase</fullName>
    </submittedName>
</protein>
<evidence type="ECO:0000256" key="1">
    <source>
        <dbReference type="ARBA" id="ARBA00010515"/>
    </source>
</evidence>
<dbReference type="RefSeq" id="WP_149610783.1">
    <property type="nucleotide sequence ID" value="NZ_VTUX01000003.1"/>
</dbReference>
<feature type="domain" description="Alpha/beta hydrolase fold-3" evidence="4">
    <location>
        <begin position="60"/>
        <end position="265"/>
    </location>
</feature>
<dbReference type="InterPro" id="IPR013094">
    <property type="entry name" value="AB_hydrolase_3"/>
</dbReference>
<evidence type="ECO:0000256" key="3">
    <source>
        <dbReference type="PROSITE-ProRule" id="PRU10038"/>
    </source>
</evidence>
<reference evidence="5 6" key="1">
    <citation type="submission" date="2019-09" db="EMBL/GenBank/DDBJ databases">
        <authorList>
            <person name="Chen X.-Y."/>
        </authorList>
    </citation>
    <scope>NUCLEOTIDE SEQUENCE [LARGE SCALE GENOMIC DNA]</scope>
    <source>
        <strain evidence="5 6">NY5</strain>
    </source>
</reference>
<dbReference type="PROSITE" id="PS01173">
    <property type="entry name" value="LIPASE_GDXG_HIS"/>
    <property type="match status" value="1"/>
</dbReference>
<proteinExistence type="inferred from homology"/>
<dbReference type="PANTHER" id="PTHR48081">
    <property type="entry name" value="AB HYDROLASE SUPERFAMILY PROTEIN C4A8.06C"/>
    <property type="match status" value="1"/>
</dbReference>
<dbReference type="PANTHER" id="PTHR48081:SF8">
    <property type="entry name" value="ALPHA_BETA HYDROLASE FOLD-3 DOMAIN-CONTAINING PROTEIN-RELATED"/>
    <property type="match status" value="1"/>
</dbReference>
<gene>
    <name evidence="5" type="ORF">F0M18_07410</name>
</gene>
<dbReference type="InterPro" id="IPR029058">
    <property type="entry name" value="AB_hydrolase_fold"/>
</dbReference>
<dbReference type="AlphaFoldDB" id="A0A5B0WZI8"/>
<keyword evidence="6" id="KW-1185">Reference proteome</keyword>
<dbReference type="Gene3D" id="3.40.50.1820">
    <property type="entry name" value="alpha/beta hydrolase"/>
    <property type="match status" value="1"/>
</dbReference>
<dbReference type="PROSITE" id="PS01174">
    <property type="entry name" value="LIPASE_GDXG_SER"/>
    <property type="match status" value="1"/>
</dbReference>
<comment type="similarity">
    <text evidence="1">Belongs to the 'GDXG' lipolytic enzyme family.</text>
</comment>
<dbReference type="EMBL" id="VTUX01000003">
    <property type="protein sequence ID" value="KAA1192490.1"/>
    <property type="molecule type" value="Genomic_DNA"/>
</dbReference>
<accession>A0A5B0WZI8</accession>
<evidence type="ECO:0000256" key="2">
    <source>
        <dbReference type="ARBA" id="ARBA00022801"/>
    </source>
</evidence>
<organism evidence="5 6">
    <name type="scientific">Pseudohalioglobus sediminis</name>
    <dbReference type="NCBI Taxonomy" id="2606449"/>
    <lineage>
        <taxon>Bacteria</taxon>
        <taxon>Pseudomonadati</taxon>
        <taxon>Pseudomonadota</taxon>
        <taxon>Gammaproteobacteria</taxon>
        <taxon>Cellvibrionales</taxon>
        <taxon>Halieaceae</taxon>
        <taxon>Pseudohalioglobus</taxon>
    </lineage>
</organism>
<feature type="active site" evidence="3">
    <location>
        <position position="138"/>
    </location>
</feature>
<keyword evidence="2 5" id="KW-0378">Hydrolase</keyword>
<comment type="caution">
    <text evidence="5">The sequence shown here is derived from an EMBL/GenBank/DDBJ whole genome shotgun (WGS) entry which is preliminary data.</text>
</comment>